<feature type="transmembrane region" description="Helical" evidence="1">
    <location>
        <begin position="37"/>
        <end position="54"/>
    </location>
</feature>
<organism evidence="2 3">
    <name type="scientific">Corynebacterium appendicis CIP 107643</name>
    <dbReference type="NCBI Taxonomy" id="1161099"/>
    <lineage>
        <taxon>Bacteria</taxon>
        <taxon>Bacillati</taxon>
        <taxon>Actinomycetota</taxon>
        <taxon>Actinomycetes</taxon>
        <taxon>Mycobacteriales</taxon>
        <taxon>Corynebacteriaceae</taxon>
        <taxon>Corynebacterium</taxon>
    </lineage>
</organism>
<evidence type="ECO:0000313" key="2">
    <source>
        <dbReference type="EMBL" id="SIS38808.1"/>
    </source>
</evidence>
<keyword evidence="1" id="KW-0472">Membrane</keyword>
<evidence type="ECO:0000256" key="1">
    <source>
        <dbReference type="SAM" id="Phobius"/>
    </source>
</evidence>
<accession>A0A1N7INZ9</accession>
<dbReference type="RefSeq" id="WP_076598146.1">
    <property type="nucleotide sequence ID" value="NZ_CP046976.1"/>
</dbReference>
<sequence length="88" mass="9911">MFEMILTVCIGIMAVCMVAGLLAILRSKDELDRAVMADYIFYTMVCLYFIWTLFNDTFIGYEIAILAAIVCGAIPTLSMSRIISRGRR</sequence>
<protein>
    <submittedName>
        <fullName evidence="2">Multisubunit sodium/proton antiporter, MrpF subunit</fullName>
    </submittedName>
</protein>
<proteinExistence type="predicted"/>
<dbReference type="AlphaFoldDB" id="A0A1N7INZ9"/>
<keyword evidence="3" id="KW-1185">Reference proteome</keyword>
<keyword evidence="1" id="KW-0812">Transmembrane</keyword>
<gene>
    <name evidence="2" type="ORF">SAMN05444817_101156</name>
</gene>
<feature type="transmembrane region" description="Helical" evidence="1">
    <location>
        <begin position="6"/>
        <end position="25"/>
    </location>
</feature>
<dbReference type="OrthoDB" id="4427000at2"/>
<dbReference type="Proteomes" id="UP000186292">
    <property type="component" value="Unassembled WGS sequence"/>
</dbReference>
<reference evidence="3" key="1">
    <citation type="submission" date="2017-01" db="EMBL/GenBank/DDBJ databases">
        <authorList>
            <person name="Varghese N."/>
            <person name="Submissions S."/>
        </authorList>
    </citation>
    <scope>NUCLEOTIDE SEQUENCE [LARGE SCALE GENOMIC DNA]</scope>
    <source>
        <strain evidence="3">DSM 44531</strain>
    </source>
</reference>
<dbReference type="STRING" id="1161099.SAMN05444817_101156"/>
<keyword evidence="1" id="KW-1133">Transmembrane helix</keyword>
<evidence type="ECO:0000313" key="3">
    <source>
        <dbReference type="Proteomes" id="UP000186292"/>
    </source>
</evidence>
<name>A0A1N7INZ9_9CORY</name>
<feature type="transmembrane region" description="Helical" evidence="1">
    <location>
        <begin position="60"/>
        <end position="83"/>
    </location>
</feature>
<dbReference type="EMBL" id="FTOF01000001">
    <property type="protein sequence ID" value="SIS38808.1"/>
    <property type="molecule type" value="Genomic_DNA"/>
</dbReference>